<dbReference type="PROSITE" id="PS50234">
    <property type="entry name" value="VWFA"/>
    <property type="match status" value="1"/>
</dbReference>
<proteinExistence type="predicted"/>
<name>A0A7C2NZQ6_UNCW3</name>
<dbReference type="EMBL" id="DSOL01000011">
    <property type="protein sequence ID" value="HEN27153.1"/>
    <property type="molecule type" value="Genomic_DNA"/>
</dbReference>
<dbReference type="Pfam" id="PF00092">
    <property type="entry name" value="VWA"/>
    <property type="match status" value="1"/>
</dbReference>
<protein>
    <submittedName>
        <fullName evidence="2">VWA domain-containing protein</fullName>
    </submittedName>
</protein>
<evidence type="ECO:0000259" key="1">
    <source>
        <dbReference type="PROSITE" id="PS50234"/>
    </source>
</evidence>
<dbReference type="PANTHER" id="PTHR10579:SF43">
    <property type="entry name" value="ZINC FINGER (C3HC4-TYPE RING FINGER) FAMILY PROTEIN"/>
    <property type="match status" value="1"/>
</dbReference>
<comment type="caution">
    <text evidence="2">The sequence shown here is derived from an EMBL/GenBank/DDBJ whole genome shotgun (WGS) entry which is preliminary data.</text>
</comment>
<evidence type="ECO:0000313" key="2">
    <source>
        <dbReference type="EMBL" id="HEN27153.1"/>
    </source>
</evidence>
<dbReference type="SMART" id="SM00327">
    <property type="entry name" value="VWA"/>
    <property type="match status" value="1"/>
</dbReference>
<gene>
    <name evidence="2" type="ORF">ENQ77_00450</name>
    <name evidence="3" type="ORF">ENU66_02950</name>
</gene>
<evidence type="ECO:0000313" key="3">
    <source>
        <dbReference type="EMBL" id="HGL17279.1"/>
    </source>
</evidence>
<organism evidence="2">
    <name type="scientific">candidate division WOR-3 bacterium</name>
    <dbReference type="NCBI Taxonomy" id="2052148"/>
    <lineage>
        <taxon>Bacteria</taxon>
        <taxon>Bacteria division WOR-3</taxon>
    </lineage>
</organism>
<feature type="domain" description="VWFA" evidence="1">
    <location>
        <begin position="49"/>
        <end position="219"/>
    </location>
</feature>
<dbReference type="InterPro" id="IPR002035">
    <property type="entry name" value="VWF_A"/>
</dbReference>
<dbReference type="InterPro" id="IPR036465">
    <property type="entry name" value="vWFA_dom_sf"/>
</dbReference>
<dbReference type="InterPro" id="IPR051266">
    <property type="entry name" value="CLCR"/>
</dbReference>
<dbReference type="PANTHER" id="PTHR10579">
    <property type="entry name" value="CALCIUM-ACTIVATED CHLORIDE CHANNEL REGULATOR"/>
    <property type="match status" value="1"/>
</dbReference>
<dbReference type="SUPFAM" id="SSF53300">
    <property type="entry name" value="vWA-like"/>
    <property type="match status" value="1"/>
</dbReference>
<dbReference type="AlphaFoldDB" id="A0A7C2NZQ6"/>
<accession>A0A7C2NZQ6</accession>
<sequence length="418" mass="48419">MALFKTKEPIILSYVWDNPTITKNLPFEEQRFLLVKIRPLELPPLPKVNLILVLDKSASMEGDPLENLKKAVREILQILDDDDHISIILFDSEAKVLVSNTPASHRKEIRTRVEDIFPIGGTSIDEGMELGIQEAEKFRAPDVLSWMILLTDGKNEHGDNKRCLDLAREARKKGINISTIGLGRKWDPKLLEEIADLSGGKMYFVENPEDLKERFVKEFQSIKNVAYRDVSLKVRLEKNVRMSDVSPVFLVTPQIKKIEPLWDGTQWIIEIGNIERDKEKLLLFQLFISEPESSYISKIFEYEIEYKTTLGERQTTQTHNVVLEVTESYISQFNEEVRETLERLSLYIQQELAEKYIDEGKPLEALTILQTMVQTAVKFENETLRKLVEENIKKVKAEGSLPDEYRIMTKYQTKMVEE</sequence>
<reference evidence="2" key="1">
    <citation type="journal article" date="2020" name="mSystems">
        <title>Genome- and Community-Level Interaction Insights into Carbon Utilization and Element Cycling Functions of Hydrothermarchaeota in Hydrothermal Sediment.</title>
        <authorList>
            <person name="Zhou Z."/>
            <person name="Liu Y."/>
            <person name="Xu W."/>
            <person name="Pan J."/>
            <person name="Luo Z.H."/>
            <person name="Li M."/>
        </authorList>
    </citation>
    <scope>NUCLEOTIDE SEQUENCE [LARGE SCALE GENOMIC DNA]</scope>
    <source>
        <strain evidence="2">SpSt-34</strain>
        <strain evidence="3">SpSt-69</strain>
    </source>
</reference>
<dbReference type="Gene3D" id="3.40.50.410">
    <property type="entry name" value="von Willebrand factor, type A domain"/>
    <property type="match status" value="1"/>
</dbReference>
<dbReference type="EMBL" id="DTDJ01000024">
    <property type="protein sequence ID" value="HGL17279.1"/>
    <property type="molecule type" value="Genomic_DNA"/>
</dbReference>